<keyword evidence="1" id="KW-1133">Transmembrane helix</keyword>
<evidence type="ECO:0008006" key="4">
    <source>
        <dbReference type="Google" id="ProtNLM"/>
    </source>
</evidence>
<keyword evidence="3" id="KW-1185">Reference proteome</keyword>
<protein>
    <recommendedName>
        <fullName evidence="4">DUF4179 domain-containing protein</fullName>
    </recommendedName>
</protein>
<accession>A0ABS5CJH5</accession>
<evidence type="ECO:0000313" key="3">
    <source>
        <dbReference type="Proteomes" id="UP000673394"/>
    </source>
</evidence>
<sequence>MSSNPIKERLESIPIPPELGMRSRLGIQQAAAEQKQAIGTPISGAMQPAKKRRMAAVAAAIAVFLLMAALADHSRVWAALQKALQFVPGIGIVKEEDVPMERYVMKQPITVKVGEGSILITGFMSDEEMTYITMAGTDVPRFKQIEVVNEKGMKFTLDSSMAVWGGAKWTSDFWHKGKLDLSGSVQLILPLDPAVEVDVNLSRAATYASYSELGATDTAAGVSITAITDRMDEKVRVSLVARHSNDFQVGDYGIFGVYLHDDNRKLQVADGAGKKLEIENIPGVSSPASEFFFSVPKGAASDRYTLTLPEISVTYKDETQIKVPTAANDHLNQTFEIAGFPVTITKVERVSETNLRLYLDMHYDEQATASLFNFGLDRSSMFKLDEQTGEVLYMEVDMEQGSKQLSVKIVRPEVVIRGPWTFELTPPS</sequence>
<dbReference type="EMBL" id="JAGKSP010000014">
    <property type="protein sequence ID" value="MBP3966014.1"/>
    <property type="molecule type" value="Genomic_DNA"/>
</dbReference>
<dbReference type="Proteomes" id="UP000673394">
    <property type="component" value="Unassembled WGS sequence"/>
</dbReference>
<name>A0ABS5CJH5_9BACL</name>
<proteinExistence type="predicted"/>
<gene>
    <name evidence="2" type="ORF">I8J30_25245</name>
</gene>
<evidence type="ECO:0000313" key="2">
    <source>
        <dbReference type="EMBL" id="MBP3966014.1"/>
    </source>
</evidence>
<comment type="caution">
    <text evidence="2">The sequence shown here is derived from an EMBL/GenBank/DDBJ whole genome shotgun (WGS) entry which is preliminary data.</text>
</comment>
<organism evidence="2 3">
    <name type="scientific">Paenibacillus lignilyticus</name>
    <dbReference type="NCBI Taxonomy" id="1172615"/>
    <lineage>
        <taxon>Bacteria</taxon>
        <taxon>Bacillati</taxon>
        <taxon>Bacillota</taxon>
        <taxon>Bacilli</taxon>
        <taxon>Bacillales</taxon>
        <taxon>Paenibacillaceae</taxon>
        <taxon>Paenibacillus</taxon>
    </lineage>
</organism>
<feature type="transmembrane region" description="Helical" evidence="1">
    <location>
        <begin position="54"/>
        <end position="71"/>
    </location>
</feature>
<keyword evidence="1" id="KW-0812">Transmembrane</keyword>
<dbReference type="RefSeq" id="WP_210662845.1">
    <property type="nucleotide sequence ID" value="NZ_JAGKSP010000014.1"/>
</dbReference>
<reference evidence="2 3" key="1">
    <citation type="submission" date="2021-04" db="EMBL/GenBank/DDBJ databases">
        <title>Paenibacillus sp. DLE-14 whole genome sequence.</title>
        <authorList>
            <person name="Ham Y.J."/>
        </authorList>
    </citation>
    <scope>NUCLEOTIDE SEQUENCE [LARGE SCALE GENOMIC DNA]</scope>
    <source>
        <strain evidence="2 3">DLE-14</strain>
    </source>
</reference>
<keyword evidence="1" id="KW-0472">Membrane</keyword>
<evidence type="ECO:0000256" key="1">
    <source>
        <dbReference type="SAM" id="Phobius"/>
    </source>
</evidence>